<dbReference type="Gene3D" id="1.10.1820.10">
    <property type="entry name" value="protein kinase ck2 holoenzyme, chain C, domain 1"/>
    <property type="match status" value="1"/>
</dbReference>
<keyword evidence="5" id="KW-0808">Transferase</keyword>
<reference evidence="5" key="1">
    <citation type="submission" date="2025-08" db="UniProtKB">
        <authorList>
            <consortium name="RefSeq"/>
        </authorList>
    </citation>
    <scope>IDENTIFICATION</scope>
    <source>
        <tissue evidence="5">Seedling</tissue>
    </source>
</reference>
<comment type="similarity">
    <text evidence="1 2">Belongs to the casein kinase 2 subunit beta family.</text>
</comment>
<dbReference type="KEGG" id="zju:107414077"/>
<gene>
    <name evidence="5" type="primary">LOC107414077</name>
</gene>
<dbReference type="PANTHER" id="PTHR11740:SF26">
    <property type="entry name" value="CASEIN KINASE II SUBUNIT BETA"/>
    <property type="match status" value="1"/>
</dbReference>
<dbReference type="PRINTS" id="PR00472">
    <property type="entry name" value="CASNKINASEII"/>
</dbReference>
<sequence length="247" mass="28616">MMKANRGVFRSFSETDLSSKEFMKGSSSTAKDNNIYYEDESETSSEEDSDVSCFDEEDVSWISWFCSQKGNEFFCEVDDDYILDDFNLSGLNNIVSYYDYALDLILDAESSHDDTLTYEQNNMVESDAELLYGLIHVRYISTSKGMSAMLEKYRNYDFGRCPRVHCNKQRCLPVGQSDIPKSSTVKIYCPKCEDVYAPQSRHQDNVDGAYFGTTFPHLFLMTYEHLQPQKANQNYVPRVYGFRIRKE</sequence>
<feature type="compositionally biased region" description="Acidic residues" evidence="3">
    <location>
        <begin position="37"/>
        <end position="51"/>
    </location>
</feature>
<dbReference type="GO" id="GO:0019887">
    <property type="term" value="F:protein kinase regulator activity"/>
    <property type="evidence" value="ECO:0007669"/>
    <property type="project" value="InterPro"/>
</dbReference>
<dbReference type="InParanoid" id="A0A6P6G166"/>
<dbReference type="InterPro" id="IPR000704">
    <property type="entry name" value="Casein_kinase_II_reg-sub"/>
</dbReference>
<comment type="function">
    <text evidence="2">Plays a complex role in regulating the basal catalytic activity of the alpha subunit.</text>
</comment>
<dbReference type="SUPFAM" id="SSF57798">
    <property type="entry name" value="Casein kinase II beta subunit"/>
    <property type="match status" value="1"/>
</dbReference>
<evidence type="ECO:0000256" key="3">
    <source>
        <dbReference type="SAM" id="MobiDB-lite"/>
    </source>
</evidence>
<name>A0A6P6G166_ZIZJJ</name>
<dbReference type="RefSeq" id="XP_024927821.3">
    <property type="nucleotide sequence ID" value="XM_025072053.3"/>
</dbReference>
<dbReference type="InterPro" id="IPR016149">
    <property type="entry name" value="Casein_kin_II_reg-sub_N"/>
</dbReference>
<proteinExistence type="inferred from homology"/>
<evidence type="ECO:0000256" key="2">
    <source>
        <dbReference type="RuleBase" id="RU361268"/>
    </source>
</evidence>
<feature type="region of interest" description="Disordered" evidence="3">
    <location>
        <begin position="19"/>
        <end position="51"/>
    </location>
</feature>
<dbReference type="GeneID" id="107414077"/>
<protein>
    <recommendedName>
        <fullName evidence="2">Casein kinase II subunit beta</fullName>
        <shortName evidence="2">CK II beta</shortName>
    </recommendedName>
</protein>
<dbReference type="Gene3D" id="2.20.25.20">
    <property type="match status" value="1"/>
</dbReference>
<comment type="subunit">
    <text evidence="2">Tetramer of two alpha and two beta subunits.</text>
</comment>
<organism evidence="4 5">
    <name type="scientific">Ziziphus jujuba</name>
    <name type="common">Chinese jujube</name>
    <name type="synonym">Ziziphus sativa</name>
    <dbReference type="NCBI Taxonomy" id="326968"/>
    <lineage>
        <taxon>Eukaryota</taxon>
        <taxon>Viridiplantae</taxon>
        <taxon>Streptophyta</taxon>
        <taxon>Embryophyta</taxon>
        <taxon>Tracheophyta</taxon>
        <taxon>Spermatophyta</taxon>
        <taxon>Magnoliopsida</taxon>
        <taxon>eudicotyledons</taxon>
        <taxon>Gunneridae</taxon>
        <taxon>Pentapetalae</taxon>
        <taxon>rosids</taxon>
        <taxon>fabids</taxon>
        <taxon>Rosales</taxon>
        <taxon>Rhamnaceae</taxon>
        <taxon>Paliureae</taxon>
        <taxon>Ziziphus</taxon>
    </lineage>
</organism>
<dbReference type="Proteomes" id="UP001652623">
    <property type="component" value="Chromosome 8"/>
</dbReference>
<dbReference type="GO" id="GO:0016301">
    <property type="term" value="F:kinase activity"/>
    <property type="evidence" value="ECO:0007669"/>
    <property type="project" value="UniProtKB-KW"/>
</dbReference>
<accession>A0A6P6G166</accession>
<dbReference type="InterPro" id="IPR035991">
    <property type="entry name" value="Casein_kinase_II_beta-like"/>
</dbReference>
<dbReference type="AlphaFoldDB" id="A0A6P6G166"/>
<evidence type="ECO:0000256" key="1">
    <source>
        <dbReference type="ARBA" id="ARBA00006941"/>
    </source>
</evidence>
<keyword evidence="4" id="KW-1185">Reference proteome</keyword>
<dbReference type="GO" id="GO:0005737">
    <property type="term" value="C:cytoplasm"/>
    <property type="evidence" value="ECO:0007669"/>
    <property type="project" value="TreeGrafter"/>
</dbReference>
<dbReference type="GO" id="GO:0005956">
    <property type="term" value="C:protein kinase CK2 complex"/>
    <property type="evidence" value="ECO:0007669"/>
    <property type="project" value="UniProtKB-UniRule"/>
</dbReference>
<dbReference type="PANTHER" id="PTHR11740">
    <property type="entry name" value="CASEIN KINASE II SUBUNIT BETA"/>
    <property type="match status" value="1"/>
</dbReference>
<dbReference type="Pfam" id="PF01214">
    <property type="entry name" value="CK_II_beta"/>
    <property type="match status" value="1"/>
</dbReference>
<evidence type="ECO:0000313" key="5">
    <source>
        <dbReference type="RefSeq" id="XP_024927821.3"/>
    </source>
</evidence>
<keyword evidence="5" id="KW-0418">Kinase</keyword>
<evidence type="ECO:0000313" key="4">
    <source>
        <dbReference type="Proteomes" id="UP001652623"/>
    </source>
</evidence>
<dbReference type="PROSITE" id="PS01101">
    <property type="entry name" value="CK2_BETA"/>
    <property type="match status" value="1"/>
</dbReference>
<dbReference type="SMART" id="SM01085">
    <property type="entry name" value="CK_II_beta"/>
    <property type="match status" value="1"/>
</dbReference>